<dbReference type="EMBL" id="CAJOBZ010000061">
    <property type="protein sequence ID" value="CAF4927613.1"/>
    <property type="molecule type" value="Genomic_DNA"/>
</dbReference>
<accession>A0A821WIA1</accession>
<evidence type="ECO:0000256" key="1">
    <source>
        <dbReference type="SAM" id="Phobius"/>
    </source>
</evidence>
<evidence type="ECO:0000313" key="3">
    <source>
        <dbReference type="Proteomes" id="UP000663880"/>
    </source>
</evidence>
<protein>
    <submittedName>
        <fullName evidence="2">Uncharacterized protein</fullName>
    </submittedName>
</protein>
<proteinExistence type="predicted"/>
<sequence length="95" mass="10617">MGKTYSMEKKEEEVIIAQNGANQGSTTHMEFKLEVLGIMVTVMLFIIFIACAVAVYKVCVYKTKRMLRRELMCASQNVSASVTQQQAYRPNGCGV</sequence>
<dbReference type="AlphaFoldDB" id="A0A821WIA1"/>
<keyword evidence="1" id="KW-0812">Transmembrane</keyword>
<keyword evidence="1" id="KW-1133">Transmembrane helix</keyword>
<comment type="caution">
    <text evidence="2">The sequence shown here is derived from an EMBL/GenBank/DDBJ whole genome shotgun (WGS) entry which is preliminary data.</text>
</comment>
<feature type="transmembrane region" description="Helical" evidence="1">
    <location>
        <begin position="35"/>
        <end position="59"/>
    </location>
</feature>
<organism evidence="2 3">
    <name type="scientific">Pieris macdunnoughi</name>
    <dbReference type="NCBI Taxonomy" id="345717"/>
    <lineage>
        <taxon>Eukaryota</taxon>
        <taxon>Metazoa</taxon>
        <taxon>Ecdysozoa</taxon>
        <taxon>Arthropoda</taxon>
        <taxon>Hexapoda</taxon>
        <taxon>Insecta</taxon>
        <taxon>Pterygota</taxon>
        <taxon>Neoptera</taxon>
        <taxon>Endopterygota</taxon>
        <taxon>Lepidoptera</taxon>
        <taxon>Glossata</taxon>
        <taxon>Ditrysia</taxon>
        <taxon>Papilionoidea</taxon>
        <taxon>Pieridae</taxon>
        <taxon>Pierinae</taxon>
        <taxon>Pieris</taxon>
    </lineage>
</organism>
<dbReference type="OrthoDB" id="7381773at2759"/>
<reference evidence="2" key="1">
    <citation type="submission" date="2021-02" db="EMBL/GenBank/DDBJ databases">
        <authorList>
            <person name="Steward A R."/>
        </authorList>
    </citation>
    <scope>NUCLEOTIDE SEQUENCE</scope>
</reference>
<name>A0A821WIA1_9NEOP</name>
<keyword evidence="1" id="KW-0472">Membrane</keyword>
<keyword evidence="3" id="KW-1185">Reference proteome</keyword>
<evidence type="ECO:0000313" key="2">
    <source>
        <dbReference type="EMBL" id="CAF4927613.1"/>
    </source>
</evidence>
<gene>
    <name evidence="2" type="ORF">PMACD_LOCUS13578</name>
</gene>
<dbReference type="Proteomes" id="UP000663880">
    <property type="component" value="Unassembled WGS sequence"/>
</dbReference>